<evidence type="ECO:0008006" key="4">
    <source>
        <dbReference type="Google" id="ProtNLM"/>
    </source>
</evidence>
<evidence type="ECO:0000313" key="3">
    <source>
        <dbReference type="Proteomes" id="UP001497623"/>
    </source>
</evidence>
<reference evidence="2 3" key="1">
    <citation type="submission" date="2024-05" db="EMBL/GenBank/DDBJ databases">
        <authorList>
            <person name="Wallberg A."/>
        </authorList>
    </citation>
    <scope>NUCLEOTIDE SEQUENCE [LARGE SCALE GENOMIC DNA]</scope>
</reference>
<name>A0AAV2RMA4_MEGNR</name>
<dbReference type="Proteomes" id="UP001497623">
    <property type="component" value="Unassembled WGS sequence"/>
</dbReference>
<dbReference type="Gene3D" id="2.60.120.620">
    <property type="entry name" value="q2cbj1_9rhob like domain"/>
    <property type="match status" value="1"/>
</dbReference>
<comment type="caution">
    <text evidence="2">The sequence shown here is derived from an EMBL/GenBank/DDBJ whole genome shotgun (WGS) entry which is preliminary data.</text>
</comment>
<feature type="non-terminal residue" evidence="2">
    <location>
        <position position="1"/>
    </location>
</feature>
<evidence type="ECO:0000256" key="1">
    <source>
        <dbReference type="ARBA" id="ARBA00001962"/>
    </source>
</evidence>
<evidence type="ECO:0000313" key="2">
    <source>
        <dbReference type="EMBL" id="CAL4127155.1"/>
    </source>
</evidence>
<organism evidence="2 3">
    <name type="scientific">Meganyctiphanes norvegica</name>
    <name type="common">Northern krill</name>
    <name type="synonym">Thysanopoda norvegica</name>
    <dbReference type="NCBI Taxonomy" id="48144"/>
    <lineage>
        <taxon>Eukaryota</taxon>
        <taxon>Metazoa</taxon>
        <taxon>Ecdysozoa</taxon>
        <taxon>Arthropoda</taxon>
        <taxon>Crustacea</taxon>
        <taxon>Multicrustacea</taxon>
        <taxon>Malacostraca</taxon>
        <taxon>Eumalacostraca</taxon>
        <taxon>Eucarida</taxon>
        <taxon>Euphausiacea</taxon>
        <taxon>Euphausiidae</taxon>
        <taxon>Meganyctiphanes</taxon>
    </lineage>
</organism>
<dbReference type="EMBL" id="CAXKWB010025009">
    <property type="protein sequence ID" value="CAL4127155.1"/>
    <property type="molecule type" value="Genomic_DNA"/>
</dbReference>
<gene>
    <name evidence="2" type="ORF">MNOR_LOCUS25799</name>
</gene>
<sequence>LMGGEEIYHYHTKLMMKDAKTGGAWCWHQDYGYWYHNGCMFPEMGSVFIPVDDCKKENGCLQVIKGSHKLGRVEHGKNGDQMMADNERVQEALKQMELVTVEMSAGDVLFFHCNLFHTSSQNTSDHRRWVLIVAYNKKRNDPYKEHHHPKYTPLVKVDNSALLECTNIEKLEGKWFLNPTKENKYVDDDKQMIH</sequence>
<dbReference type="Pfam" id="PF05721">
    <property type="entry name" value="PhyH"/>
    <property type="match status" value="1"/>
</dbReference>
<comment type="cofactor">
    <cofactor evidence="1">
        <name>Fe cation</name>
        <dbReference type="ChEBI" id="CHEBI:24875"/>
    </cofactor>
</comment>
<accession>A0AAV2RMA4</accession>
<dbReference type="InterPro" id="IPR008775">
    <property type="entry name" value="Phytyl_CoA_dOase-like"/>
</dbReference>
<dbReference type="AlphaFoldDB" id="A0AAV2RMA4"/>
<dbReference type="PANTHER" id="PTHR20883:SF51">
    <property type="entry name" value="PHYTANOYL-COA HYDROXYLASE"/>
    <property type="match status" value="1"/>
</dbReference>
<proteinExistence type="predicted"/>
<keyword evidence="3" id="KW-1185">Reference proteome</keyword>
<dbReference type="PANTHER" id="PTHR20883">
    <property type="entry name" value="PHYTANOYL-COA DIOXYGENASE DOMAIN CONTAINING 1"/>
    <property type="match status" value="1"/>
</dbReference>
<dbReference type="SUPFAM" id="SSF51197">
    <property type="entry name" value="Clavaminate synthase-like"/>
    <property type="match status" value="1"/>
</dbReference>
<protein>
    <recommendedName>
        <fullName evidence="4">Phytanoyl-CoA dioxygenase family protein</fullName>
    </recommendedName>
</protein>